<dbReference type="Proteomes" id="UP000794436">
    <property type="component" value="Unassembled WGS sequence"/>
</dbReference>
<protein>
    <submittedName>
        <fullName evidence="1">Uncharacterized protein</fullName>
    </submittedName>
</protein>
<sequence>MTDAESIDSRPWPEIVDEFERSTAPCGWDSTPLPVIAVQCNEIKVLEALHTARTMEPERYSDRKYSFDKTLFVCFRMNQKKLFRWLLERGVTSDKPFKLIKEIVKSWQWPMLNALFELQPKIFVGYTKNLDGVVLTKNVELVRFLLENPLMHWQMVIQGSD</sequence>
<organism evidence="1 2">
    <name type="scientific">Pythium oligandrum</name>
    <name type="common">Mycoparasitic fungus</name>
    <dbReference type="NCBI Taxonomy" id="41045"/>
    <lineage>
        <taxon>Eukaryota</taxon>
        <taxon>Sar</taxon>
        <taxon>Stramenopiles</taxon>
        <taxon>Oomycota</taxon>
        <taxon>Peronosporomycetes</taxon>
        <taxon>Pythiales</taxon>
        <taxon>Pythiaceae</taxon>
        <taxon>Pythium</taxon>
    </lineage>
</organism>
<dbReference type="SUPFAM" id="SSF140860">
    <property type="entry name" value="Pseudo ankyrin repeat-like"/>
    <property type="match status" value="1"/>
</dbReference>
<gene>
    <name evidence="1" type="ORF">Poli38472_008640</name>
</gene>
<evidence type="ECO:0000313" key="2">
    <source>
        <dbReference type="Proteomes" id="UP000794436"/>
    </source>
</evidence>
<comment type="caution">
    <text evidence="1">The sequence shown here is derived from an EMBL/GenBank/DDBJ whole genome shotgun (WGS) entry which is preliminary data.</text>
</comment>
<dbReference type="AlphaFoldDB" id="A0A8K1C4J1"/>
<name>A0A8K1C4J1_PYTOL</name>
<dbReference type="EMBL" id="SPLM01000146">
    <property type="protein sequence ID" value="TMW55992.1"/>
    <property type="molecule type" value="Genomic_DNA"/>
</dbReference>
<reference evidence="1" key="1">
    <citation type="submission" date="2019-03" db="EMBL/GenBank/DDBJ databases">
        <title>Long read genome sequence of the mycoparasitic Pythium oligandrum ATCC 38472 isolated from sugarbeet rhizosphere.</title>
        <authorList>
            <person name="Gaulin E."/>
        </authorList>
    </citation>
    <scope>NUCLEOTIDE SEQUENCE</scope>
    <source>
        <strain evidence="1">ATCC 38472_TT</strain>
    </source>
</reference>
<evidence type="ECO:0000313" key="1">
    <source>
        <dbReference type="EMBL" id="TMW55992.1"/>
    </source>
</evidence>
<accession>A0A8K1C4J1</accession>
<keyword evidence="2" id="KW-1185">Reference proteome</keyword>
<proteinExistence type="predicted"/>